<organism evidence="9 11">
    <name type="scientific">Phocaeicola plebeius</name>
    <dbReference type="NCBI Taxonomy" id="310297"/>
    <lineage>
        <taxon>Bacteria</taxon>
        <taxon>Pseudomonadati</taxon>
        <taxon>Bacteroidota</taxon>
        <taxon>Bacteroidia</taxon>
        <taxon>Bacteroidales</taxon>
        <taxon>Bacteroidaceae</taxon>
        <taxon>Phocaeicola</taxon>
    </lineage>
</organism>
<comment type="caution">
    <text evidence="9">The sequence shown here is derived from an EMBL/GenBank/DDBJ whole genome shotgun (WGS) entry which is preliminary data.</text>
</comment>
<dbReference type="InterPro" id="IPR012944">
    <property type="entry name" value="SusD_RagB_dom"/>
</dbReference>
<keyword evidence="4" id="KW-0472">Membrane</keyword>
<dbReference type="AlphaFoldDB" id="A0A3E4MSY3"/>
<dbReference type="PROSITE" id="PS51257">
    <property type="entry name" value="PROKAR_LIPOPROTEIN"/>
    <property type="match status" value="1"/>
</dbReference>
<sequence length="607" mass="70471">MKLNYITFSALFCAALATSCDLEVTPPSDISTETFWKNENDAWSALNGVYAQMPGFDIWDEMYTDNAHSHKPWEGPYELLQMNGITAGNDFGYDYSTVRIVNTFLQNIDQCDMDETLKARMKAEARFFRAWNYLQLVTRFGKAYLFEDVPEYNAPQVRCNSKEDVQAYVLKELEEIAELLPDEYNGNKFYEAGRITRAAALSVRARAALYFGNYPEAEKSAGLVISEGHHDLFYVTSLNANQQKEAQEMEKYIDFNQHPEINKDKFIKGIFNYENLWHAENANPQNPEYILTREYMADDNNNDGSRYTYIRPSQMGSGYCSYEPMQDLVDAYWSIDGKTLPTPITPEQRMRAYADMWQTYFFTKNEDTGLNESIKPDKYREKVATLDIKAIPYMQEFRNRDSRLYASIQFPLKGWQETDFPGEYYFMWDPLKAGIDGNESWTGYCYRKMVSLTPYKGYNSAEDYPVLRYAEVLLTYAEAHIMTTGWDEKVTTELNKLRDRCGMPPVPTSLSKDDAIEFVRNERRIELAGEGHRYEDIRRYGTEYCAKVMNGTTYAPCGVYDSQKQAWSTTPYRVVEKTWDDRLMWMPIPTSAIDVNPLLKEDQNPGY</sequence>
<gene>
    <name evidence="10" type="ORF">DWY14_08820</name>
    <name evidence="9" type="ORF">DXD04_13140</name>
</gene>
<dbReference type="SUPFAM" id="SSF48452">
    <property type="entry name" value="TPR-like"/>
    <property type="match status" value="1"/>
</dbReference>
<evidence type="ECO:0000259" key="7">
    <source>
        <dbReference type="Pfam" id="PF07980"/>
    </source>
</evidence>
<evidence type="ECO:0000256" key="2">
    <source>
        <dbReference type="ARBA" id="ARBA00006275"/>
    </source>
</evidence>
<dbReference type="RefSeq" id="WP_117673713.1">
    <property type="nucleotide sequence ID" value="NZ_CABOGR010000028.1"/>
</dbReference>
<dbReference type="InterPro" id="IPR033985">
    <property type="entry name" value="SusD-like_N"/>
</dbReference>
<evidence type="ECO:0000259" key="8">
    <source>
        <dbReference type="Pfam" id="PF14322"/>
    </source>
</evidence>
<name>A0A3E4MSY3_9BACT</name>
<dbReference type="GO" id="GO:0009279">
    <property type="term" value="C:cell outer membrane"/>
    <property type="evidence" value="ECO:0007669"/>
    <property type="project" value="UniProtKB-SubCell"/>
</dbReference>
<dbReference type="Gene3D" id="1.25.40.390">
    <property type="match status" value="1"/>
</dbReference>
<evidence type="ECO:0000256" key="1">
    <source>
        <dbReference type="ARBA" id="ARBA00004442"/>
    </source>
</evidence>
<protein>
    <submittedName>
        <fullName evidence="9">RagB/SusD family nutrient uptake outer membrane protein</fullName>
    </submittedName>
</protein>
<comment type="similarity">
    <text evidence="2">Belongs to the SusD family.</text>
</comment>
<dbReference type="EMBL" id="QSQT01000028">
    <property type="protein sequence ID" value="RGK52849.1"/>
    <property type="molecule type" value="Genomic_DNA"/>
</dbReference>
<feature type="domain" description="SusD-like N-terminal" evidence="8">
    <location>
        <begin position="58"/>
        <end position="207"/>
    </location>
</feature>
<evidence type="ECO:0000256" key="3">
    <source>
        <dbReference type="ARBA" id="ARBA00022729"/>
    </source>
</evidence>
<keyword evidence="11" id="KW-1185">Reference proteome</keyword>
<keyword evidence="3 6" id="KW-0732">Signal</keyword>
<evidence type="ECO:0000313" key="12">
    <source>
        <dbReference type="Proteomes" id="UP000285750"/>
    </source>
</evidence>
<evidence type="ECO:0000256" key="5">
    <source>
        <dbReference type="ARBA" id="ARBA00023237"/>
    </source>
</evidence>
<feature type="signal peptide" evidence="6">
    <location>
        <begin position="1"/>
        <end position="19"/>
    </location>
</feature>
<evidence type="ECO:0000313" key="11">
    <source>
        <dbReference type="Proteomes" id="UP000260862"/>
    </source>
</evidence>
<comment type="subcellular location">
    <subcellularLocation>
        <location evidence="1">Cell outer membrane</location>
    </subcellularLocation>
</comment>
<accession>A0A3E4MSY3</accession>
<proteinExistence type="inferred from homology"/>
<dbReference type="Proteomes" id="UP000260862">
    <property type="component" value="Unassembled WGS sequence"/>
</dbReference>
<dbReference type="InterPro" id="IPR011990">
    <property type="entry name" value="TPR-like_helical_dom_sf"/>
</dbReference>
<dbReference type="Proteomes" id="UP000285750">
    <property type="component" value="Unassembled WGS sequence"/>
</dbReference>
<evidence type="ECO:0000256" key="4">
    <source>
        <dbReference type="ARBA" id="ARBA00023136"/>
    </source>
</evidence>
<reference evidence="11 12" key="1">
    <citation type="submission" date="2018-08" db="EMBL/GenBank/DDBJ databases">
        <title>A genome reference for cultivated species of the human gut microbiota.</title>
        <authorList>
            <person name="Zou Y."/>
            <person name="Xue W."/>
            <person name="Luo G."/>
        </authorList>
    </citation>
    <scope>NUCLEOTIDE SEQUENCE [LARGE SCALE GENOMIC DNA]</scope>
    <source>
        <strain evidence="10 12">AF24-16AC</strain>
        <strain evidence="9 11">TF10-3AC</strain>
    </source>
</reference>
<evidence type="ECO:0000313" key="9">
    <source>
        <dbReference type="EMBL" id="RGK52849.1"/>
    </source>
</evidence>
<evidence type="ECO:0000313" key="10">
    <source>
        <dbReference type="EMBL" id="RGS07236.1"/>
    </source>
</evidence>
<dbReference type="Pfam" id="PF07980">
    <property type="entry name" value="SusD_RagB"/>
    <property type="match status" value="1"/>
</dbReference>
<keyword evidence="5" id="KW-0998">Cell outer membrane</keyword>
<dbReference type="Pfam" id="PF14322">
    <property type="entry name" value="SusD-like_3"/>
    <property type="match status" value="1"/>
</dbReference>
<feature type="chain" id="PRO_5041810479" evidence="6">
    <location>
        <begin position="20"/>
        <end position="607"/>
    </location>
</feature>
<feature type="domain" description="RagB/SusD" evidence="7">
    <location>
        <begin position="287"/>
        <end position="607"/>
    </location>
</feature>
<evidence type="ECO:0000256" key="6">
    <source>
        <dbReference type="SAM" id="SignalP"/>
    </source>
</evidence>
<dbReference type="EMBL" id="QRUY01000017">
    <property type="protein sequence ID" value="RGS07236.1"/>
    <property type="molecule type" value="Genomic_DNA"/>
</dbReference>